<dbReference type="EMBL" id="JALIEB010000010">
    <property type="protein sequence ID" value="MCV3272848.1"/>
    <property type="molecule type" value="Genomic_DNA"/>
</dbReference>
<comment type="caution">
    <text evidence="1">The sequence shown here is derived from an EMBL/GenBank/DDBJ whole genome shotgun (WGS) entry which is preliminary data.</text>
</comment>
<evidence type="ECO:0000313" key="2">
    <source>
        <dbReference type="Proteomes" id="UP001208690"/>
    </source>
</evidence>
<reference evidence="1 2" key="1">
    <citation type="submission" date="2022-04" db="EMBL/GenBank/DDBJ databases">
        <title>Roseobacter sp. WL0113 is a bacterium isolated from neritic sediment.</title>
        <authorList>
            <person name="Wang L."/>
            <person name="He W."/>
            <person name="Zhang D.-F."/>
        </authorList>
    </citation>
    <scope>NUCLEOTIDE SEQUENCE [LARGE SCALE GENOMIC DNA]</scope>
    <source>
        <strain evidence="1 2">WL0113</strain>
    </source>
</reference>
<sequence length="47" mass="5389">MQHRPVPDVSQKPVRPCRIEILQSALHSLVAPDHRLEALLDRIEARP</sequence>
<organism evidence="1 2">
    <name type="scientific">Roseobacter sinensis</name>
    <dbReference type="NCBI Taxonomy" id="2931391"/>
    <lineage>
        <taxon>Bacteria</taxon>
        <taxon>Pseudomonadati</taxon>
        <taxon>Pseudomonadota</taxon>
        <taxon>Alphaproteobacteria</taxon>
        <taxon>Rhodobacterales</taxon>
        <taxon>Roseobacteraceae</taxon>
        <taxon>Roseobacter</taxon>
    </lineage>
</organism>
<keyword evidence="2" id="KW-1185">Reference proteome</keyword>
<accession>A0ABT3BGZ9</accession>
<name>A0ABT3BGZ9_9RHOB</name>
<dbReference type="RefSeq" id="WP_263845166.1">
    <property type="nucleotide sequence ID" value="NZ_JALIEB010000010.1"/>
</dbReference>
<gene>
    <name evidence="1" type="ORF">MUB52_15550</name>
</gene>
<proteinExistence type="predicted"/>
<evidence type="ECO:0000313" key="1">
    <source>
        <dbReference type="EMBL" id="MCV3272848.1"/>
    </source>
</evidence>
<dbReference type="Proteomes" id="UP001208690">
    <property type="component" value="Unassembled WGS sequence"/>
</dbReference>
<protein>
    <submittedName>
        <fullName evidence="1">Uncharacterized protein</fullName>
    </submittedName>
</protein>